<organism evidence="1 2">
    <name type="scientific">Clostridium perfringens</name>
    <dbReference type="NCBI Taxonomy" id="1502"/>
    <lineage>
        <taxon>Bacteria</taxon>
        <taxon>Bacillati</taxon>
        <taxon>Bacillota</taxon>
        <taxon>Clostridia</taxon>
        <taxon>Eubacteriales</taxon>
        <taxon>Clostridiaceae</taxon>
        <taxon>Clostridium</taxon>
    </lineage>
</organism>
<reference evidence="1 2" key="1">
    <citation type="journal article" date="2016" name="PLoS ONE">
        <title>Plasmid Characterization and Chromosome Analysis of Two netF+ Clostridium perfringens Isolates Associated with Foal and Canine Necrotizing Enteritis.</title>
        <authorList>
            <person name="Mehdizadeh Gohari I."/>
            <person name="Kropinski A.M."/>
            <person name="Weese S.J."/>
            <person name="Parreira V.R."/>
            <person name="Whitehead A.E."/>
            <person name="Boerlin P."/>
            <person name="Prescott J.F."/>
        </authorList>
    </citation>
    <scope>NUCLEOTIDE SEQUENCE [LARGE SCALE GENOMIC DNA]</scope>
    <source>
        <strain evidence="1 2">JP838</strain>
        <plasmid evidence="2">Plasmid pJFP838A</plasmid>
    </source>
</reference>
<evidence type="ECO:0000313" key="2">
    <source>
        <dbReference type="Proteomes" id="UP000070260"/>
    </source>
</evidence>
<protein>
    <submittedName>
        <fullName evidence="1">Uncharacterized protein</fullName>
    </submittedName>
</protein>
<evidence type="ECO:0000313" key="1">
    <source>
        <dbReference type="EMBL" id="AMN31405.1"/>
    </source>
</evidence>
<sequence>MKNSYDILKEINEEAYICLRDTNDNIKRGILCHYVADEITFLFIDKNRSKTPSNFYKMRLESEAEDKCWNDNISEEDLNVLCEFENIDDASKSDIYNNIPEDLLFKERYKVVCGLPLRIFTGDLSSCPIANYHQTYAIESITHENDCIVINYNSNQCK</sequence>
<dbReference type="EMBL" id="CP013615">
    <property type="protein sequence ID" value="AMN31405.1"/>
    <property type="molecule type" value="Genomic_DNA"/>
</dbReference>
<dbReference type="PATRIC" id="fig|1502.177.peg.3701"/>
<dbReference type="RefSeq" id="WP_061429973.1">
    <property type="nucleotide sequence ID" value="NZ_CATNZX010000001.1"/>
</dbReference>
<keyword evidence="1" id="KW-0614">Plasmid</keyword>
<geneLocation type="plasmid" evidence="1 2">
    <name>pJFP838A</name>
</geneLocation>
<dbReference type="Proteomes" id="UP000070260">
    <property type="component" value="Plasmid pJFP838A"/>
</dbReference>
<proteinExistence type="predicted"/>
<accession>A0A140GS96</accession>
<gene>
    <name evidence="1" type="ORF">JFP838_pA0489</name>
</gene>
<name>A0A140GS96_CLOPF</name>
<dbReference type="AlphaFoldDB" id="A0A140GS96"/>